<accession>A0ABM8AEB6</accession>
<dbReference type="Proteomes" id="UP001064971">
    <property type="component" value="Chromosome"/>
</dbReference>
<keyword evidence="3" id="KW-1185">Reference proteome</keyword>
<reference evidence="2" key="1">
    <citation type="submission" date="2022-07" db="EMBL/GenBank/DDBJ databases">
        <title>Complete Genome Sequence of the Radioresistant Bacterium Deinococcus aetherius ST0316, Isolated from the Air Dust collected in Lower Stratosphere above Japan.</title>
        <authorList>
            <person name="Satoh K."/>
            <person name="Hagiwara K."/>
            <person name="Katsumata K."/>
            <person name="Kubo A."/>
            <person name="Yokobori S."/>
            <person name="Yamagishi A."/>
            <person name="Oono Y."/>
            <person name="Narumi I."/>
        </authorList>
    </citation>
    <scope>NUCLEOTIDE SEQUENCE</scope>
    <source>
        <strain evidence="2">ST0316</strain>
    </source>
</reference>
<proteinExistence type="predicted"/>
<name>A0ABM8AEB6_9DEIO</name>
<evidence type="ECO:0000313" key="2">
    <source>
        <dbReference type="EMBL" id="BDP42140.1"/>
    </source>
</evidence>
<evidence type="ECO:0000313" key="3">
    <source>
        <dbReference type="Proteomes" id="UP001064971"/>
    </source>
</evidence>
<protein>
    <submittedName>
        <fullName evidence="2">Uncharacterized protein</fullName>
    </submittedName>
</protein>
<sequence>MRPQQPTGSAPKESIREEGGGARGYGGRVFEVETIRFASGRRLENLNLKNAKEVLEAIQPVGDLPVFYTVEHVKGRVSLGCFKVWFSGSRALVRLHEHGEHYVTDPALLTVQADEVVFDDDTEVFTRRWSETVTRGQAQAAFSHWLATGGRLESLAWS</sequence>
<dbReference type="EMBL" id="AP026560">
    <property type="protein sequence ID" value="BDP42140.1"/>
    <property type="molecule type" value="Genomic_DNA"/>
</dbReference>
<evidence type="ECO:0000256" key="1">
    <source>
        <dbReference type="SAM" id="MobiDB-lite"/>
    </source>
</evidence>
<organism evidence="2 3">
    <name type="scientific">Deinococcus aetherius</name>
    <dbReference type="NCBI Taxonomy" id="200252"/>
    <lineage>
        <taxon>Bacteria</taxon>
        <taxon>Thermotogati</taxon>
        <taxon>Deinococcota</taxon>
        <taxon>Deinococci</taxon>
        <taxon>Deinococcales</taxon>
        <taxon>Deinococcaceae</taxon>
        <taxon>Deinococcus</taxon>
    </lineage>
</organism>
<feature type="region of interest" description="Disordered" evidence="1">
    <location>
        <begin position="1"/>
        <end position="22"/>
    </location>
</feature>
<gene>
    <name evidence="2" type="ORF">DAETH_21090</name>
</gene>